<comment type="caution">
    <text evidence="1">The sequence shown here is derived from an EMBL/GenBank/DDBJ whole genome shotgun (WGS) entry which is preliminary data.</text>
</comment>
<evidence type="ECO:0000313" key="1">
    <source>
        <dbReference type="EMBL" id="SAL75380.1"/>
    </source>
</evidence>
<proteinExistence type="predicted"/>
<gene>
    <name evidence="1" type="ORF">AWB67_04750</name>
</gene>
<protein>
    <submittedName>
        <fullName evidence="1">Fis family transcriptional regulator</fullName>
    </submittedName>
</protein>
<sequence>MLLPMNQASARERSLSSHLALAACRDGHGSEYLFNELIRVAYTTWFLQQAGFGNEPVECYKKAEYAVEAALELASRSDEWILAKDTIPAFETLLALHDTQLATAPRHKVMEAEQRLLRFLAGTAPSPIPGPNLDRP</sequence>
<dbReference type="Proteomes" id="UP000054925">
    <property type="component" value="Unassembled WGS sequence"/>
</dbReference>
<reference evidence="1" key="1">
    <citation type="submission" date="2016-01" db="EMBL/GenBank/DDBJ databases">
        <authorList>
            <person name="Peeters C."/>
        </authorList>
    </citation>
    <scope>NUCLEOTIDE SEQUENCE [LARGE SCALE GENOMIC DNA]</scope>
    <source>
        <strain evidence="1">LMG 22937</strain>
    </source>
</reference>
<dbReference type="AlphaFoldDB" id="A0A158K4C7"/>
<organism evidence="1 2">
    <name type="scientific">Caballeronia terrestris</name>
    <dbReference type="NCBI Taxonomy" id="1226301"/>
    <lineage>
        <taxon>Bacteria</taxon>
        <taxon>Pseudomonadati</taxon>
        <taxon>Pseudomonadota</taxon>
        <taxon>Betaproteobacteria</taxon>
        <taxon>Burkholderiales</taxon>
        <taxon>Burkholderiaceae</taxon>
        <taxon>Caballeronia</taxon>
    </lineage>
</organism>
<evidence type="ECO:0000313" key="2">
    <source>
        <dbReference type="Proteomes" id="UP000054925"/>
    </source>
</evidence>
<accession>A0A158K4C7</accession>
<name>A0A158K4C7_9BURK</name>
<dbReference type="EMBL" id="FCOL02000034">
    <property type="protein sequence ID" value="SAL75380.1"/>
    <property type="molecule type" value="Genomic_DNA"/>
</dbReference>
<keyword evidence="2" id="KW-1185">Reference proteome</keyword>